<dbReference type="Proteomes" id="UP000008312">
    <property type="component" value="Unassembled WGS sequence"/>
</dbReference>
<dbReference type="RefSeq" id="XP_012894364.1">
    <property type="nucleotide sequence ID" value="XM_013038910.1"/>
</dbReference>
<proteinExistence type="predicted"/>
<dbReference type="SUPFAM" id="SSF46938">
    <property type="entry name" value="CRAL/TRIO N-terminal domain"/>
    <property type="match status" value="1"/>
</dbReference>
<dbReference type="SUPFAM" id="SSF52087">
    <property type="entry name" value="CRAL/TRIO domain"/>
    <property type="match status" value="1"/>
</dbReference>
<accession>D8LXL1</accession>
<evidence type="ECO:0000313" key="4">
    <source>
        <dbReference type="Proteomes" id="UP000008312"/>
    </source>
</evidence>
<dbReference type="InParanoid" id="D8LXL1"/>
<dbReference type="PROSITE" id="PS50191">
    <property type="entry name" value="CRAL_TRIO"/>
    <property type="match status" value="1"/>
</dbReference>
<feature type="region of interest" description="Disordered" evidence="1">
    <location>
        <begin position="321"/>
        <end position="340"/>
    </location>
</feature>
<gene>
    <name evidence="3" type="ORF">GSBLH_T00000669001</name>
</gene>
<dbReference type="AlphaFoldDB" id="D8LXL1"/>
<dbReference type="InterPro" id="IPR001251">
    <property type="entry name" value="CRAL-TRIO_dom"/>
</dbReference>
<dbReference type="PANTHER" id="PTHR45657:SF1">
    <property type="entry name" value="CRAL-TRIO DOMAIN-CONTAINING PROTEIN YKL091C-RELATED"/>
    <property type="match status" value="1"/>
</dbReference>
<dbReference type="InterPro" id="IPR036273">
    <property type="entry name" value="CRAL/TRIO_N_dom_sf"/>
</dbReference>
<keyword evidence="4" id="KW-1185">Reference proteome</keyword>
<dbReference type="PANTHER" id="PTHR45657">
    <property type="entry name" value="CRAL-TRIO DOMAIN-CONTAINING PROTEIN YKL091C-RELATED"/>
    <property type="match status" value="1"/>
</dbReference>
<dbReference type="CDD" id="cd00170">
    <property type="entry name" value="SEC14"/>
    <property type="match status" value="1"/>
</dbReference>
<evidence type="ECO:0000313" key="3">
    <source>
        <dbReference type="EMBL" id="CBK20316.2"/>
    </source>
</evidence>
<evidence type="ECO:0000259" key="2">
    <source>
        <dbReference type="PROSITE" id="PS50191"/>
    </source>
</evidence>
<feature type="domain" description="CRAL-TRIO" evidence="2">
    <location>
        <begin position="106"/>
        <end position="278"/>
    </location>
</feature>
<name>D8LXL1_BLAHO</name>
<dbReference type="GeneID" id="24917969"/>
<dbReference type="InterPro" id="IPR036865">
    <property type="entry name" value="CRAL-TRIO_dom_sf"/>
</dbReference>
<organism evidence="3">
    <name type="scientific">Blastocystis hominis</name>
    <dbReference type="NCBI Taxonomy" id="12968"/>
    <lineage>
        <taxon>Eukaryota</taxon>
        <taxon>Sar</taxon>
        <taxon>Stramenopiles</taxon>
        <taxon>Bigyra</taxon>
        <taxon>Opalozoa</taxon>
        <taxon>Opalinata</taxon>
        <taxon>Blastocystidae</taxon>
        <taxon>Blastocystis</taxon>
    </lineage>
</organism>
<dbReference type="OrthoDB" id="1434354at2759"/>
<dbReference type="Pfam" id="PF00650">
    <property type="entry name" value="CRAL_TRIO"/>
    <property type="match status" value="1"/>
</dbReference>
<dbReference type="EMBL" id="FN668639">
    <property type="protein sequence ID" value="CBK20316.2"/>
    <property type="molecule type" value="Genomic_DNA"/>
</dbReference>
<protein>
    <recommendedName>
        <fullName evidence="2">CRAL-TRIO domain-containing protein</fullName>
    </recommendedName>
</protein>
<evidence type="ECO:0000256" key="1">
    <source>
        <dbReference type="SAM" id="MobiDB-lite"/>
    </source>
</evidence>
<dbReference type="InterPro" id="IPR051026">
    <property type="entry name" value="PI/PC_transfer"/>
</dbReference>
<dbReference type="Gene3D" id="3.40.525.10">
    <property type="entry name" value="CRAL-TRIO lipid binding domain"/>
    <property type="match status" value="1"/>
</dbReference>
<reference evidence="3" key="1">
    <citation type="submission" date="2010-02" db="EMBL/GenBank/DDBJ databases">
        <title>Sequencing and annotation of the Blastocystis hominis genome.</title>
        <authorList>
            <person name="Wincker P."/>
        </authorList>
    </citation>
    <scope>NUCLEOTIDE SEQUENCE</scope>
    <source>
        <strain evidence="3">Singapore isolate B</strain>
    </source>
</reference>
<dbReference type="OMA" id="FQYYPQY"/>
<sequence>MKTLEQCTQEERDELMSFDVNPISPQKMEYINELRRRSQDLLDSYNYPDYITCDIELLRFVRGFMFNIDEATEAFRKMLIWRKEQNVDAYFEKVKEVNFDIHKVPYADVFEPLFHTSYHHKEDKEGHFIDIRLLGSVNVNGIISRPIEEWIDYNIYTLEWRIYLLNKLSAETGKLQRLCCIQDLKGVGMHMISPTLIKYMKAMSSVTSHNYPETMHKSFITNAPGIFSSLWSIAKPMMHPRTVNKFTILKGDYQEELYKYIPVQNLPAYLGGICHCEEGCLCCLKNEENFKIPVSKFFTMPVEVKAGSWKHQQYRAVQGERERAGAGSVQRRANHEPQGKLHRVGGRNDLVLF</sequence>
<dbReference type="SMART" id="SM00516">
    <property type="entry name" value="SEC14"/>
    <property type="match status" value="1"/>
</dbReference>